<gene>
    <name evidence="10" type="ORF">H9950_03605</name>
</gene>
<dbReference type="AlphaFoldDB" id="A0A9D2HUM8"/>
<comment type="subcellular location">
    <subcellularLocation>
        <location evidence="1">Cell outer membrane</location>
    </subcellularLocation>
</comment>
<dbReference type="EMBL" id="DWZI01000020">
    <property type="protein sequence ID" value="HJA85275.1"/>
    <property type="molecule type" value="Genomic_DNA"/>
</dbReference>
<feature type="coiled-coil region" evidence="8">
    <location>
        <begin position="122"/>
        <end position="210"/>
    </location>
</feature>
<feature type="signal peptide" evidence="9">
    <location>
        <begin position="1"/>
        <end position="22"/>
    </location>
</feature>
<feature type="chain" id="PRO_5039489078" evidence="9">
    <location>
        <begin position="23"/>
        <end position="436"/>
    </location>
</feature>
<dbReference type="Gene3D" id="1.20.1600.10">
    <property type="entry name" value="Outer membrane efflux proteins (OEP)"/>
    <property type="match status" value="1"/>
</dbReference>
<comment type="caution">
    <text evidence="10">The sequence shown here is derived from an EMBL/GenBank/DDBJ whole genome shotgun (WGS) entry which is preliminary data.</text>
</comment>
<evidence type="ECO:0000313" key="10">
    <source>
        <dbReference type="EMBL" id="HJA85275.1"/>
    </source>
</evidence>
<keyword evidence="4" id="KW-1134">Transmembrane beta strand</keyword>
<evidence type="ECO:0000256" key="2">
    <source>
        <dbReference type="ARBA" id="ARBA00007613"/>
    </source>
</evidence>
<organism evidence="10 11">
    <name type="scientific">Candidatus Bacteroides avicola</name>
    <dbReference type="NCBI Taxonomy" id="2838468"/>
    <lineage>
        <taxon>Bacteria</taxon>
        <taxon>Pseudomonadati</taxon>
        <taxon>Bacteroidota</taxon>
        <taxon>Bacteroidia</taxon>
        <taxon>Bacteroidales</taxon>
        <taxon>Bacteroidaceae</taxon>
        <taxon>Bacteroides</taxon>
    </lineage>
</organism>
<evidence type="ECO:0000313" key="11">
    <source>
        <dbReference type="Proteomes" id="UP000823862"/>
    </source>
</evidence>
<dbReference type="GO" id="GO:0015288">
    <property type="term" value="F:porin activity"/>
    <property type="evidence" value="ECO:0007669"/>
    <property type="project" value="TreeGrafter"/>
</dbReference>
<evidence type="ECO:0000256" key="4">
    <source>
        <dbReference type="ARBA" id="ARBA00022452"/>
    </source>
</evidence>
<keyword evidence="7" id="KW-0998">Cell outer membrane</keyword>
<keyword evidence="5" id="KW-0812">Transmembrane</keyword>
<feature type="coiled-coil region" evidence="8">
    <location>
        <begin position="324"/>
        <end position="358"/>
    </location>
</feature>
<keyword evidence="8" id="KW-0175">Coiled coil</keyword>
<dbReference type="InterPro" id="IPR051906">
    <property type="entry name" value="TolC-like"/>
</dbReference>
<dbReference type="PANTHER" id="PTHR30026">
    <property type="entry name" value="OUTER MEMBRANE PROTEIN TOLC"/>
    <property type="match status" value="1"/>
</dbReference>
<evidence type="ECO:0000256" key="9">
    <source>
        <dbReference type="SAM" id="SignalP"/>
    </source>
</evidence>
<protein>
    <submittedName>
        <fullName evidence="10">TolC family protein</fullName>
    </submittedName>
</protein>
<dbReference type="GO" id="GO:0015562">
    <property type="term" value="F:efflux transmembrane transporter activity"/>
    <property type="evidence" value="ECO:0007669"/>
    <property type="project" value="InterPro"/>
</dbReference>
<dbReference type="SUPFAM" id="SSF56954">
    <property type="entry name" value="Outer membrane efflux proteins (OEP)"/>
    <property type="match status" value="1"/>
</dbReference>
<keyword evidence="3" id="KW-0813">Transport</keyword>
<sequence length="436" mass="49663">MSKKNRLMVLCCAALCSHYVCAQSQVLGMEEMFRLADENSKSIQTYRTGKEAAVEALQAAKARRLPDITASVSASYWGNGRLWDRDFGNGMKIDMPHFGNNFSIEATQVIYAGGSISSGIALAELEQQLAELDWQKNRQEIRFLLAGYYLDLYKLDNQVKVLEHNLQLAEQVIANVRARREQGTALKNDITRYELQKETLKLQLARVQDARTILNHQLITTLHLPEGTEIKPDTALLNQAVSTLSEADWQRMATQTHIGLRQSQLNVKTHEQLVKQERANRFPQIALVAADHLDGPITIEVPVLDNNFNYWYVGVGVKYSFSSLFKNNRRLRQARLNMRRAQEQSDLAREQVENAVQAGYVNFLTAFTDLHTQEKSVRLADENYSVVSNRYANEMALLTDMLDAGNMKLSADLNLVNARINVIYHYYKMKYLTHTL</sequence>
<dbReference type="GO" id="GO:0009279">
    <property type="term" value="C:cell outer membrane"/>
    <property type="evidence" value="ECO:0007669"/>
    <property type="project" value="UniProtKB-SubCell"/>
</dbReference>
<accession>A0A9D2HUM8</accession>
<evidence type="ECO:0000256" key="3">
    <source>
        <dbReference type="ARBA" id="ARBA00022448"/>
    </source>
</evidence>
<reference evidence="10" key="1">
    <citation type="journal article" date="2021" name="PeerJ">
        <title>Extensive microbial diversity within the chicken gut microbiome revealed by metagenomics and culture.</title>
        <authorList>
            <person name="Gilroy R."/>
            <person name="Ravi A."/>
            <person name="Getino M."/>
            <person name="Pursley I."/>
            <person name="Horton D.L."/>
            <person name="Alikhan N.F."/>
            <person name="Baker D."/>
            <person name="Gharbi K."/>
            <person name="Hall N."/>
            <person name="Watson M."/>
            <person name="Adriaenssens E.M."/>
            <person name="Foster-Nyarko E."/>
            <person name="Jarju S."/>
            <person name="Secka A."/>
            <person name="Antonio M."/>
            <person name="Oren A."/>
            <person name="Chaudhuri R.R."/>
            <person name="La Ragione R."/>
            <person name="Hildebrand F."/>
            <person name="Pallen M.J."/>
        </authorList>
    </citation>
    <scope>NUCLEOTIDE SEQUENCE</scope>
    <source>
        <strain evidence="10">ChiHjej12B11-9795</strain>
    </source>
</reference>
<dbReference type="InterPro" id="IPR003423">
    <property type="entry name" value="OMP_efflux"/>
</dbReference>
<evidence type="ECO:0000256" key="8">
    <source>
        <dbReference type="SAM" id="Coils"/>
    </source>
</evidence>
<evidence type="ECO:0000256" key="5">
    <source>
        <dbReference type="ARBA" id="ARBA00022692"/>
    </source>
</evidence>
<evidence type="ECO:0000256" key="6">
    <source>
        <dbReference type="ARBA" id="ARBA00023136"/>
    </source>
</evidence>
<comment type="similarity">
    <text evidence="2">Belongs to the outer membrane factor (OMF) (TC 1.B.17) family.</text>
</comment>
<dbReference type="GO" id="GO:1990281">
    <property type="term" value="C:efflux pump complex"/>
    <property type="evidence" value="ECO:0007669"/>
    <property type="project" value="TreeGrafter"/>
</dbReference>
<dbReference type="PANTHER" id="PTHR30026:SF23">
    <property type="entry name" value="TO APRF-PUTATIVE OUTER MEMBRANE EFFLUX PROTEIN OR SECRETED ALKALINE PHOSPHATASE-RELATED"/>
    <property type="match status" value="1"/>
</dbReference>
<keyword evidence="6" id="KW-0472">Membrane</keyword>
<evidence type="ECO:0000256" key="1">
    <source>
        <dbReference type="ARBA" id="ARBA00004442"/>
    </source>
</evidence>
<name>A0A9D2HUM8_9BACE</name>
<proteinExistence type="inferred from homology"/>
<dbReference type="Proteomes" id="UP000823862">
    <property type="component" value="Unassembled WGS sequence"/>
</dbReference>
<evidence type="ECO:0000256" key="7">
    <source>
        <dbReference type="ARBA" id="ARBA00023237"/>
    </source>
</evidence>
<keyword evidence="9" id="KW-0732">Signal</keyword>
<reference evidence="10" key="2">
    <citation type="submission" date="2021-04" db="EMBL/GenBank/DDBJ databases">
        <authorList>
            <person name="Gilroy R."/>
        </authorList>
    </citation>
    <scope>NUCLEOTIDE SEQUENCE</scope>
    <source>
        <strain evidence="10">ChiHjej12B11-9795</strain>
    </source>
</reference>
<dbReference type="Pfam" id="PF02321">
    <property type="entry name" value="OEP"/>
    <property type="match status" value="2"/>
</dbReference>